<evidence type="ECO:0000256" key="2">
    <source>
        <dbReference type="ARBA" id="ARBA00023210"/>
    </source>
</evidence>
<dbReference type="GO" id="GO:0043093">
    <property type="term" value="P:FtsZ-dependent cytokinesis"/>
    <property type="evidence" value="ECO:0007669"/>
    <property type="project" value="UniProtKB-UniRule"/>
</dbReference>
<comment type="caution">
    <text evidence="7">The sequence shown here is derived from an EMBL/GenBank/DDBJ whole genome shotgun (WGS) entry which is preliminary data.</text>
</comment>
<dbReference type="GO" id="GO:0000917">
    <property type="term" value="P:division septum assembly"/>
    <property type="evidence" value="ECO:0007669"/>
    <property type="project" value="UniProtKB-KW"/>
</dbReference>
<comment type="function">
    <text evidence="4 5">Cell division protein that is part of the divisome complex and is recruited early to the Z-ring. Probably stimulates Z-ring formation, perhaps through the cross-linking of FtsZ protofilaments. Its function overlaps with FtsA.</text>
</comment>
<comment type="subcellular location">
    <subcellularLocation>
        <location evidence="5">Cytoplasm</location>
    </subcellularLocation>
    <text evidence="5">Localizes to the division site, in a FtsZ-dependent manner.</text>
</comment>
<comment type="subunit">
    <text evidence="5">Homodimer. Interacts with FtsZ.</text>
</comment>
<gene>
    <name evidence="5" type="primary">sepF</name>
    <name evidence="7" type="ORF">IAA84_05880</name>
</gene>
<comment type="similarity">
    <text evidence="5">Belongs to the SepF family.</text>
</comment>
<organism evidence="7 8">
    <name type="scientific">Candidatus Alectryocaccomicrobium excrementavium</name>
    <dbReference type="NCBI Taxonomy" id="2840668"/>
    <lineage>
        <taxon>Bacteria</taxon>
        <taxon>Bacillati</taxon>
        <taxon>Bacillota</taxon>
        <taxon>Clostridia</taxon>
        <taxon>Candidatus Alectryocaccomicrobium</taxon>
    </lineage>
</organism>
<evidence type="ECO:0000256" key="5">
    <source>
        <dbReference type="HAMAP-Rule" id="MF_01197"/>
    </source>
</evidence>
<dbReference type="PANTHER" id="PTHR35798:SF1">
    <property type="entry name" value="CELL DIVISION PROTEIN SEPF"/>
    <property type="match status" value="1"/>
</dbReference>
<dbReference type="Gene3D" id="3.30.110.150">
    <property type="entry name" value="SepF-like protein"/>
    <property type="match status" value="1"/>
</dbReference>
<feature type="region of interest" description="Disordered" evidence="6">
    <location>
        <begin position="13"/>
        <end position="133"/>
    </location>
</feature>
<keyword evidence="2 5" id="KW-0717">Septation</keyword>
<dbReference type="AlphaFoldDB" id="A0A9D1K6C8"/>
<reference evidence="7" key="1">
    <citation type="submission" date="2020-10" db="EMBL/GenBank/DDBJ databases">
        <authorList>
            <person name="Gilroy R."/>
        </authorList>
    </citation>
    <scope>NUCLEOTIDE SEQUENCE</scope>
    <source>
        <strain evidence="7">13766</strain>
    </source>
</reference>
<accession>A0A9D1K6C8</accession>
<proteinExistence type="inferred from homology"/>
<reference evidence="7" key="2">
    <citation type="journal article" date="2021" name="PeerJ">
        <title>Extensive microbial diversity within the chicken gut microbiome revealed by metagenomics and culture.</title>
        <authorList>
            <person name="Gilroy R."/>
            <person name="Ravi A."/>
            <person name="Getino M."/>
            <person name="Pursley I."/>
            <person name="Horton D.L."/>
            <person name="Alikhan N.F."/>
            <person name="Baker D."/>
            <person name="Gharbi K."/>
            <person name="Hall N."/>
            <person name="Watson M."/>
            <person name="Adriaenssens E.M."/>
            <person name="Foster-Nyarko E."/>
            <person name="Jarju S."/>
            <person name="Secka A."/>
            <person name="Antonio M."/>
            <person name="Oren A."/>
            <person name="Chaudhuri R.R."/>
            <person name="La Ragione R."/>
            <person name="Hildebrand F."/>
            <person name="Pallen M.J."/>
        </authorList>
    </citation>
    <scope>NUCLEOTIDE SEQUENCE</scope>
    <source>
        <strain evidence="7">13766</strain>
    </source>
</reference>
<dbReference type="InterPro" id="IPR023052">
    <property type="entry name" value="Cell_div_SepF"/>
</dbReference>
<dbReference type="Pfam" id="PF04472">
    <property type="entry name" value="SepF"/>
    <property type="match status" value="1"/>
</dbReference>
<dbReference type="Proteomes" id="UP000824140">
    <property type="component" value="Unassembled WGS sequence"/>
</dbReference>
<keyword evidence="5" id="KW-0963">Cytoplasm</keyword>
<evidence type="ECO:0000256" key="3">
    <source>
        <dbReference type="ARBA" id="ARBA00023306"/>
    </source>
</evidence>
<name>A0A9D1K6C8_9FIRM</name>
<keyword evidence="3 5" id="KW-0131">Cell cycle</keyword>
<dbReference type="HAMAP" id="MF_01197">
    <property type="entry name" value="SepF"/>
    <property type="match status" value="1"/>
</dbReference>
<keyword evidence="1 5" id="KW-0132">Cell division</keyword>
<dbReference type="InterPro" id="IPR038594">
    <property type="entry name" value="SepF-like_sf"/>
</dbReference>
<sequence length="222" mass="24959">MAGKNSRLNKFMQMIGIVDVPQEEEESRDSYGRGPEMDGYRDRDRGRGDAYGRDSRYEPAFGGYSGQEYSSSRQAGPRYAADEYAPRSQQRTASFDGYASRGNVTPMPPRGEYRRESYAGRSGGSEQAVPRAVRSEGRQRTVIYAIHRMEECQDVISDLIAGKTLLINLEELPSDYQQRVVDTLSGASFALNAVLRKASDRIYLIAPSNVEVNDRGPMERRY</sequence>
<dbReference type="InterPro" id="IPR007561">
    <property type="entry name" value="Cell_div_SepF/SepF-rel"/>
</dbReference>
<evidence type="ECO:0000313" key="8">
    <source>
        <dbReference type="Proteomes" id="UP000824140"/>
    </source>
</evidence>
<evidence type="ECO:0000256" key="1">
    <source>
        <dbReference type="ARBA" id="ARBA00022618"/>
    </source>
</evidence>
<protein>
    <recommendedName>
        <fullName evidence="5">Cell division protein SepF</fullName>
    </recommendedName>
</protein>
<dbReference type="PANTHER" id="PTHR35798">
    <property type="entry name" value="CELL DIVISION PROTEIN SEPF"/>
    <property type="match status" value="1"/>
</dbReference>
<evidence type="ECO:0000256" key="4">
    <source>
        <dbReference type="ARBA" id="ARBA00044936"/>
    </source>
</evidence>
<dbReference type="EMBL" id="DVJN01000114">
    <property type="protein sequence ID" value="HIS92532.1"/>
    <property type="molecule type" value="Genomic_DNA"/>
</dbReference>
<dbReference type="GO" id="GO:0005737">
    <property type="term" value="C:cytoplasm"/>
    <property type="evidence" value="ECO:0007669"/>
    <property type="project" value="UniProtKB-SubCell"/>
</dbReference>
<evidence type="ECO:0000313" key="7">
    <source>
        <dbReference type="EMBL" id="HIS92532.1"/>
    </source>
</evidence>
<feature type="compositionally biased region" description="Basic and acidic residues" evidence="6">
    <location>
        <begin position="28"/>
        <end position="57"/>
    </location>
</feature>
<evidence type="ECO:0000256" key="6">
    <source>
        <dbReference type="SAM" id="MobiDB-lite"/>
    </source>
</evidence>